<organism evidence="5 6">
    <name type="scientific">Triparma retinervis</name>
    <dbReference type="NCBI Taxonomy" id="2557542"/>
    <lineage>
        <taxon>Eukaryota</taxon>
        <taxon>Sar</taxon>
        <taxon>Stramenopiles</taxon>
        <taxon>Ochrophyta</taxon>
        <taxon>Bolidophyceae</taxon>
        <taxon>Parmales</taxon>
        <taxon>Triparmaceae</taxon>
        <taxon>Triparma</taxon>
    </lineage>
</organism>
<protein>
    <recommendedName>
        <fullName evidence="3">Peptidyl-prolyl cis-trans isomerase</fullName>
        <shortName evidence="3">PPIase</shortName>
        <ecNumber evidence="3">5.2.1.8</ecNumber>
    </recommendedName>
</protein>
<dbReference type="OrthoDB" id="193499at2759"/>
<name>A0A9W7L6Z4_9STRA</name>
<dbReference type="InterPro" id="IPR024936">
    <property type="entry name" value="Cyclophilin-type_PPIase"/>
</dbReference>
<dbReference type="PIRSF" id="PIRSF001467">
    <property type="entry name" value="Peptidylpro_ismrse"/>
    <property type="match status" value="1"/>
</dbReference>
<comment type="catalytic activity">
    <reaction evidence="3">
        <text>[protein]-peptidylproline (omega=180) = [protein]-peptidylproline (omega=0)</text>
        <dbReference type="Rhea" id="RHEA:16237"/>
        <dbReference type="Rhea" id="RHEA-COMP:10747"/>
        <dbReference type="Rhea" id="RHEA-COMP:10748"/>
        <dbReference type="ChEBI" id="CHEBI:83833"/>
        <dbReference type="ChEBI" id="CHEBI:83834"/>
        <dbReference type="EC" id="5.2.1.8"/>
    </reaction>
</comment>
<dbReference type="SUPFAM" id="SSF50891">
    <property type="entry name" value="Cyclophilin-like"/>
    <property type="match status" value="1"/>
</dbReference>
<dbReference type="Gene3D" id="2.40.100.10">
    <property type="entry name" value="Cyclophilin-like"/>
    <property type="match status" value="1"/>
</dbReference>
<dbReference type="PROSITE" id="PS50072">
    <property type="entry name" value="CSA_PPIASE_2"/>
    <property type="match status" value="1"/>
</dbReference>
<dbReference type="PANTHER" id="PTHR45625:SF4">
    <property type="entry name" value="PEPTIDYLPROLYL ISOMERASE DOMAIN AND WD REPEAT-CONTAINING PROTEIN 1"/>
    <property type="match status" value="1"/>
</dbReference>
<dbReference type="EC" id="5.2.1.8" evidence="3"/>
<keyword evidence="6" id="KW-1185">Reference proteome</keyword>
<evidence type="ECO:0000313" key="5">
    <source>
        <dbReference type="EMBL" id="GMI37194.1"/>
    </source>
</evidence>
<dbReference type="InterPro" id="IPR044666">
    <property type="entry name" value="Cyclophilin_A-like"/>
</dbReference>
<dbReference type="Proteomes" id="UP001165082">
    <property type="component" value="Unassembled WGS sequence"/>
</dbReference>
<comment type="caution">
    <text evidence="5">The sequence shown here is derived from an EMBL/GenBank/DDBJ whole genome shotgun (WGS) entry which is preliminary data.</text>
</comment>
<gene>
    <name evidence="5" type="ORF">TrRE_jg6185</name>
</gene>
<sequence>MDVESEEYKKHLAETGHKLAKLTISTEAATSDVFIELFTGQVPNTVEKFLENCKKGYVGLSFERVLRGGFVQTGKVEGGEVFPDESFSVPFEGYTVGMSNEGAHTNSGQFFITLAKAPYLSSKFVAFGKVVAGFDMVDSIGSIECLNERPVGKCVIDGASEC</sequence>
<feature type="domain" description="PPIase cyclophilin-type" evidence="4">
    <location>
        <begin position="31"/>
        <end position="161"/>
    </location>
</feature>
<dbReference type="AlphaFoldDB" id="A0A9W7L6Z4"/>
<dbReference type="EMBL" id="BRXZ01007966">
    <property type="protein sequence ID" value="GMI37194.1"/>
    <property type="molecule type" value="Genomic_DNA"/>
</dbReference>
<dbReference type="PANTHER" id="PTHR45625">
    <property type="entry name" value="PEPTIDYL-PROLYL CIS-TRANS ISOMERASE-RELATED"/>
    <property type="match status" value="1"/>
</dbReference>
<dbReference type="InterPro" id="IPR002130">
    <property type="entry name" value="Cyclophilin-type_PPIase_dom"/>
</dbReference>
<evidence type="ECO:0000256" key="1">
    <source>
        <dbReference type="ARBA" id="ARBA00023110"/>
    </source>
</evidence>
<dbReference type="Pfam" id="PF00160">
    <property type="entry name" value="Pro_isomerase"/>
    <property type="match status" value="1"/>
</dbReference>
<comment type="similarity">
    <text evidence="3">Belongs to the cyclophilin-type PPIase family.</text>
</comment>
<accession>A0A9W7L6Z4</accession>
<dbReference type="GO" id="GO:0003755">
    <property type="term" value="F:peptidyl-prolyl cis-trans isomerase activity"/>
    <property type="evidence" value="ECO:0007669"/>
    <property type="project" value="UniProtKB-UniRule"/>
</dbReference>
<dbReference type="CDD" id="cd00317">
    <property type="entry name" value="cyclophilin"/>
    <property type="match status" value="1"/>
</dbReference>
<keyword evidence="2 3" id="KW-0413">Isomerase</keyword>
<proteinExistence type="inferred from homology"/>
<evidence type="ECO:0000259" key="4">
    <source>
        <dbReference type="PROSITE" id="PS50072"/>
    </source>
</evidence>
<evidence type="ECO:0000313" key="6">
    <source>
        <dbReference type="Proteomes" id="UP001165082"/>
    </source>
</evidence>
<reference evidence="5" key="1">
    <citation type="submission" date="2022-07" db="EMBL/GenBank/DDBJ databases">
        <title>Genome analysis of Parmales, a sister group of diatoms, reveals the evolutionary specialization of diatoms from phago-mixotrophs to photoautotrophs.</title>
        <authorList>
            <person name="Ban H."/>
            <person name="Sato S."/>
            <person name="Yoshikawa S."/>
            <person name="Kazumasa Y."/>
            <person name="Nakamura Y."/>
            <person name="Ichinomiya M."/>
            <person name="Saitoh K."/>
            <person name="Sato N."/>
            <person name="Blanc-Mathieu R."/>
            <person name="Endo H."/>
            <person name="Kuwata A."/>
            <person name="Ogata H."/>
        </authorList>
    </citation>
    <scope>NUCLEOTIDE SEQUENCE</scope>
</reference>
<evidence type="ECO:0000256" key="3">
    <source>
        <dbReference type="RuleBase" id="RU363019"/>
    </source>
</evidence>
<evidence type="ECO:0000256" key="2">
    <source>
        <dbReference type="ARBA" id="ARBA00023235"/>
    </source>
</evidence>
<dbReference type="PRINTS" id="PR00153">
    <property type="entry name" value="CSAPPISMRASE"/>
</dbReference>
<comment type="function">
    <text evidence="3">PPIases accelerate the folding of proteins. It catalyzes the cis-trans isomerization of proline imidic peptide bonds in oligopeptides.</text>
</comment>
<dbReference type="InterPro" id="IPR029000">
    <property type="entry name" value="Cyclophilin-like_dom_sf"/>
</dbReference>
<keyword evidence="1 3" id="KW-0697">Rotamase</keyword>